<keyword evidence="3" id="KW-1185">Reference proteome</keyword>
<dbReference type="Proteomes" id="UP001497623">
    <property type="component" value="Unassembled WGS sequence"/>
</dbReference>
<proteinExistence type="predicted"/>
<protein>
    <recommendedName>
        <fullName evidence="1">C-type lectin domain-containing protein</fullName>
    </recommendedName>
</protein>
<gene>
    <name evidence="2" type="ORF">MNOR_LOCUS13054</name>
</gene>
<evidence type="ECO:0000313" key="3">
    <source>
        <dbReference type="Proteomes" id="UP001497623"/>
    </source>
</evidence>
<evidence type="ECO:0000313" key="2">
    <source>
        <dbReference type="EMBL" id="CAL4086642.1"/>
    </source>
</evidence>
<dbReference type="CDD" id="cd00037">
    <property type="entry name" value="CLECT"/>
    <property type="match status" value="1"/>
</dbReference>
<dbReference type="PROSITE" id="PS50041">
    <property type="entry name" value="C_TYPE_LECTIN_2"/>
    <property type="match status" value="1"/>
</dbReference>
<dbReference type="EMBL" id="CAXKWB010007331">
    <property type="protein sequence ID" value="CAL4086642.1"/>
    <property type="molecule type" value="Genomic_DNA"/>
</dbReference>
<dbReference type="InterPro" id="IPR016187">
    <property type="entry name" value="CTDL_fold"/>
</dbReference>
<name>A0AAV2QME2_MEGNR</name>
<sequence length="183" mass="21237">MIAQNTTNKHTNLTRSYLYNHDCSDSLTFICQVGCPEAFQRIGNHCYMQSEDFGIPHLTWQEARDYCTSLSVPEGYHADLAILGLPDQDDYLFMDIFVTNAPRQWLGAFLESECHYKWIDGRELSSQSIYWPDLEPFCGVWKSVIISPSSTRPYLATEYETNVYPFICQIFQNDADFHQAKIY</sequence>
<reference evidence="2 3" key="1">
    <citation type="submission" date="2024-05" db="EMBL/GenBank/DDBJ databases">
        <authorList>
            <person name="Wallberg A."/>
        </authorList>
    </citation>
    <scope>NUCLEOTIDE SEQUENCE [LARGE SCALE GENOMIC DNA]</scope>
</reference>
<feature type="domain" description="C-type lectin" evidence="1">
    <location>
        <begin position="42"/>
        <end position="169"/>
    </location>
</feature>
<dbReference type="SUPFAM" id="SSF56436">
    <property type="entry name" value="C-type lectin-like"/>
    <property type="match status" value="1"/>
</dbReference>
<evidence type="ECO:0000259" key="1">
    <source>
        <dbReference type="PROSITE" id="PS50041"/>
    </source>
</evidence>
<organism evidence="2 3">
    <name type="scientific">Meganyctiphanes norvegica</name>
    <name type="common">Northern krill</name>
    <name type="synonym">Thysanopoda norvegica</name>
    <dbReference type="NCBI Taxonomy" id="48144"/>
    <lineage>
        <taxon>Eukaryota</taxon>
        <taxon>Metazoa</taxon>
        <taxon>Ecdysozoa</taxon>
        <taxon>Arthropoda</taxon>
        <taxon>Crustacea</taxon>
        <taxon>Multicrustacea</taxon>
        <taxon>Malacostraca</taxon>
        <taxon>Eumalacostraca</taxon>
        <taxon>Eucarida</taxon>
        <taxon>Euphausiacea</taxon>
        <taxon>Euphausiidae</taxon>
        <taxon>Meganyctiphanes</taxon>
    </lineage>
</organism>
<dbReference type="Gene3D" id="3.10.100.10">
    <property type="entry name" value="Mannose-Binding Protein A, subunit A"/>
    <property type="match status" value="1"/>
</dbReference>
<dbReference type="InterPro" id="IPR001304">
    <property type="entry name" value="C-type_lectin-like"/>
</dbReference>
<accession>A0AAV2QME2</accession>
<comment type="caution">
    <text evidence="2">The sequence shown here is derived from an EMBL/GenBank/DDBJ whole genome shotgun (WGS) entry which is preliminary data.</text>
</comment>
<dbReference type="AlphaFoldDB" id="A0AAV2QME2"/>
<dbReference type="SMART" id="SM00034">
    <property type="entry name" value="CLECT"/>
    <property type="match status" value="1"/>
</dbReference>
<dbReference type="InterPro" id="IPR016186">
    <property type="entry name" value="C-type_lectin-like/link_sf"/>
</dbReference>